<dbReference type="PROSITE" id="PS00086">
    <property type="entry name" value="CYTOCHROME_P450"/>
    <property type="match status" value="1"/>
</dbReference>
<feature type="transmembrane region" description="Helical" evidence="7">
    <location>
        <begin position="7"/>
        <end position="25"/>
    </location>
</feature>
<keyword evidence="7" id="KW-0472">Membrane</keyword>
<dbReference type="InterPro" id="IPR036396">
    <property type="entry name" value="Cyt_P450_sf"/>
</dbReference>
<dbReference type="InterPro" id="IPR002401">
    <property type="entry name" value="Cyt_P450_E_grp-I"/>
</dbReference>
<dbReference type="CDD" id="cd20618">
    <property type="entry name" value="CYP71_clan"/>
    <property type="match status" value="1"/>
</dbReference>
<comment type="similarity">
    <text evidence="1 5">Belongs to the cytochrome P450 family.</text>
</comment>
<keyword evidence="9" id="KW-1185">Reference proteome</keyword>
<evidence type="ECO:0000256" key="4">
    <source>
        <dbReference type="ARBA" id="ARBA00023004"/>
    </source>
</evidence>
<sequence length="506" mass="58055">MEFAFEFWFFLVGFVSLLFYLAWFVPKAKFQPPGPFNFPIVGSLFYLSKLPHRSMNELAKKYGPIMYLRLGYIDHIVISNGEMAKEVLKVHDADFGSRPRFIIGKDSSFDWSDISLSPCGDHWRLLRKICSTELLTQARLNNFQCERQDEVAYMVEEITKHNQGRPQLVEMRPIFYELTSNNICRMMFGARRKELKNHLGNNFDDLFNSISDMVEIFNKFNISDLIPILKPFDLQGLERRMKCIRNQLENNLSNILKEYRKGNKLVFDSTIKYFVQVLLSLDEKLDDASIMAILVNMIGGGTDTTAITLEWALSELVHHPEMMERAQDELDKVVGKQRPVLESDFANLPYLQAIIKENFRLHPAGPILIPHVNTKDTHIRNYKILANTHVLVNVWAIGRDPEVWKNPLEFNPDRFYNSDISVGGSNFNLLPFGSGRRQCPGLNLGVLMVQWGLATILHAFDWSPPPNVKPKDMNLIETSGLATPLAEPLVVIAKPRLPPQVYKPSI</sequence>
<keyword evidence="2 5" id="KW-0479">Metal-binding</keyword>
<accession>A0ABP0TQS1</accession>
<feature type="coiled-coil region" evidence="6">
    <location>
        <begin position="234"/>
        <end position="265"/>
    </location>
</feature>
<name>A0ABP0TQS1_9BRYO</name>
<keyword evidence="5" id="KW-0349">Heme</keyword>
<keyword evidence="7" id="KW-1133">Transmembrane helix</keyword>
<proteinExistence type="inferred from homology"/>
<evidence type="ECO:0000256" key="2">
    <source>
        <dbReference type="ARBA" id="ARBA00022723"/>
    </source>
</evidence>
<dbReference type="PRINTS" id="PR00385">
    <property type="entry name" value="P450"/>
</dbReference>
<dbReference type="PRINTS" id="PR00463">
    <property type="entry name" value="EP450I"/>
</dbReference>
<dbReference type="PANTHER" id="PTHR47944:SF4">
    <property type="entry name" value="OS09G0441700 PROTEIN"/>
    <property type="match status" value="1"/>
</dbReference>
<keyword evidence="6" id="KW-0175">Coiled coil</keyword>
<dbReference type="PANTHER" id="PTHR47944">
    <property type="entry name" value="CYTOCHROME P450 98A9"/>
    <property type="match status" value="1"/>
</dbReference>
<evidence type="ECO:0000256" key="5">
    <source>
        <dbReference type="RuleBase" id="RU000461"/>
    </source>
</evidence>
<dbReference type="EMBL" id="OZ019905">
    <property type="protein sequence ID" value="CAK9202694.1"/>
    <property type="molecule type" value="Genomic_DNA"/>
</dbReference>
<organism evidence="8 9">
    <name type="scientific">Sphagnum troendelagicum</name>
    <dbReference type="NCBI Taxonomy" id="128251"/>
    <lineage>
        <taxon>Eukaryota</taxon>
        <taxon>Viridiplantae</taxon>
        <taxon>Streptophyta</taxon>
        <taxon>Embryophyta</taxon>
        <taxon>Bryophyta</taxon>
        <taxon>Sphagnophytina</taxon>
        <taxon>Sphagnopsida</taxon>
        <taxon>Sphagnales</taxon>
        <taxon>Sphagnaceae</taxon>
        <taxon>Sphagnum</taxon>
    </lineage>
</organism>
<keyword evidence="5" id="KW-0503">Monooxygenase</keyword>
<dbReference type="InterPro" id="IPR001128">
    <property type="entry name" value="Cyt_P450"/>
</dbReference>
<dbReference type="InterPro" id="IPR017972">
    <property type="entry name" value="Cyt_P450_CS"/>
</dbReference>
<dbReference type="SUPFAM" id="SSF48264">
    <property type="entry name" value="Cytochrome P450"/>
    <property type="match status" value="1"/>
</dbReference>
<dbReference type="Pfam" id="PF00067">
    <property type="entry name" value="p450"/>
    <property type="match status" value="1"/>
</dbReference>
<keyword evidence="3 5" id="KW-0560">Oxidoreductase</keyword>
<dbReference type="Proteomes" id="UP001497512">
    <property type="component" value="Chromosome 13"/>
</dbReference>
<dbReference type="Gene3D" id="1.10.630.10">
    <property type="entry name" value="Cytochrome P450"/>
    <property type="match status" value="1"/>
</dbReference>
<evidence type="ECO:0000313" key="9">
    <source>
        <dbReference type="Proteomes" id="UP001497512"/>
    </source>
</evidence>
<gene>
    <name evidence="8" type="ORF">CSSPTR1EN2_LOCUS6535</name>
</gene>
<evidence type="ECO:0000256" key="7">
    <source>
        <dbReference type="SAM" id="Phobius"/>
    </source>
</evidence>
<protein>
    <recommendedName>
        <fullName evidence="10">Cytochrome P450</fullName>
    </recommendedName>
</protein>
<evidence type="ECO:0000256" key="6">
    <source>
        <dbReference type="SAM" id="Coils"/>
    </source>
</evidence>
<evidence type="ECO:0008006" key="10">
    <source>
        <dbReference type="Google" id="ProtNLM"/>
    </source>
</evidence>
<keyword evidence="7" id="KW-0812">Transmembrane</keyword>
<reference evidence="8" key="1">
    <citation type="submission" date="2024-02" db="EMBL/GenBank/DDBJ databases">
        <authorList>
            <consortium name="ELIXIR-Norway"/>
            <consortium name="Elixir Norway"/>
        </authorList>
    </citation>
    <scope>NUCLEOTIDE SEQUENCE</scope>
</reference>
<evidence type="ECO:0000313" key="8">
    <source>
        <dbReference type="EMBL" id="CAK9202694.1"/>
    </source>
</evidence>
<evidence type="ECO:0000256" key="3">
    <source>
        <dbReference type="ARBA" id="ARBA00023002"/>
    </source>
</evidence>
<evidence type="ECO:0000256" key="1">
    <source>
        <dbReference type="ARBA" id="ARBA00010617"/>
    </source>
</evidence>
<keyword evidence="4 5" id="KW-0408">Iron</keyword>